<name>A0A8J5K3B0_HOMAM</name>
<evidence type="ECO:0000313" key="1">
    <source>
        <dbReference type="EMBL" id="KAG7166634.1"/>
    </source>
</evidence>
<protein>
    <submittedName>
        <fullName evidence="1">Uncharacterized protein</fullName>
    </submittedName>
</protein>
<keyword evidence="2" id="KW-1185">Reference proteome</keyword>
<evidence type="ECO:0000313" key="2">
    <source>
        <dbReference type="Proteomes" id="UP000747542"/>
    </source>
</evidence>
<dbReference type="AlphaFoldDB" id="A0A8J5K3B0"/>
<gene>
    <name evidence="1" type="ORF">Hamer_G013658</name>
</gene>
<comment type="caution">
    <text evidence="1">The sequence shown here is derived from an EMBL/GenBank/DDBJ whole genome shotgun (WGS) entry which is preliminary data.</text>
</comment>
<proteinExistence type="predicted"/>
<reference evidence="1" key="1">
    <citation type="journal article" date="2021" name="Sci. Adv.">
        <title>The American lobster genome reveals insights on longevity, neural, and immune adaptations.</title>
        <authorList>
            <person name="Polinski J.M."/>
            <person name="Zimin A.V."/>
            <person name="Clark K.F."/>
            <person name="Kohn A.B."/>
            <person name="Sadowski N."/>
            <person name="Timp W."/>
            <person name="Ptitsyn A."/>
            <person name="Khanna P."/>
            <person name="Romanova D.Y."/>
            <person name="Williams P."/>
            <person name="Greenwood S.J."/>
            <person name="Moroz L.L."/>
            <person name="Walt D.R."/>
            <person name="Bodnar A.G."/>
        </authorList>
    </citation>
    <scope>NUCLEOTIDE SEQUENCE</scope>
    <source>
        <strain evidence="1">GMGI-L3</strain>
    </source>
</reference>
<sequence>MVLCVLSPVARQVLASISGSLVTLLIMCTWAFPSVALPQMVYINFLQN</sequence>
<accession>A0A8J5K3B0</accession>
<organism evidence="1 2">
    <name type="scientific">Homarus americanus</name>
    <name type="common">American lobster</name>
    <dbReference type="NCBI Taxonomy" id="6706"/>
    <lineage>
        <taxon>Eukaryota</taxon>
        <taxon>Metazoa</taxon>
        <taxon>Ecdysozoa</taxon>
        <taxon>Arthropoda</taxon>
        <taxon>Crustacea</taxon>
        <taxon>Multicrustacea</taxon>
        <taxon>Malacostraca</taxon>
        <taxon>Eumalacostraca</taxon>
        <taxon>Eucarida</taxon>
        <taxon>Decapoda</taxon>
        <taxon>Pleocyemata</taxon>
        <taxon>Astacidea</taxon>
        <taxon>Nephropoidea</taxon>
        <taxon>Nephropidae</taxon>
        <taxon>Homarus</taxon>
    </lineage>
</organism>
<dbReference type="EMBL" id="JAHLQT010022272">
    <property type="protein sequence ID" value="KAG7166634.1"/>
    <property type="molecule type" value="Genomic_DNA"/>
</dbReference>
<dbReference type="Proteomes" id="UP000747542">
    <property type="component" value="Unassembled WGS sequence"/>
</dbReference>